<organism evidence="1 2">
    <name type="scientific">Cuscuta campestris</name>
    <dbReference type="NCBI Taxonomy" id="132261"/>
    <lineage>
        <taxon>Eukaryota</taxon>
        <taxon>Viridiplantae</taxon>
        <taxon>Streptophyta</taxon>
        <taxon>Embryophyta</taxon>
        <taxon>Tracheophyta</taxon>
        <taxon>Spermatophyta</taxon>
        <taxon>Magnoliopsida</taxon>
        <taxon>eudicotyledons</taxon>
        <taxon>Gunneridae</taxon>
        <taxon>Pentapetalae</taxon>
        <taxon>asterids</taxon>
        <taxon>lamiids</taxon>
        <taxon>Solanales</taxon>
        <taxon>Convolvulaceae</taxon>
        <taxon>Cuscuteae</taxon>
        <taxon>Cuscuta</taxon>
        <taxon>Cuscuta subgen. Grammica</taxon>
        <taxon>Cuscuta sect. Cleistogrammica</taxon>
    </lineage>
</organism>
<gene>
    <name evidence="1" type="ORF">CCAM_LOCUS7088</name>
</gene>
<name>A0A484KTG1_9ASTE</name>
<accession>A0A484KTG1</accession>
<reference evidence="1 2" key="1">
    <citation type="submission" date="2018-04" db="EMBL/GenBank/DDBJ databases">
        <authorList>
            <person name="Vogel A."/>
        </authorList>
    </citation>
    <scope>NUCLEOTIDE SEQUENCE [LARGE SCALE GENOMIC DNA]</scope>
</reference>
<dbReference type="AlphaFoldDB" id="A0A484KTG1"/>
<evidence type="ECO:0000313" key="1">
    <source>
        <dbReference type="EMBL" id="VFQ65312.1"/>
    </source>
</evidence>
<proteinExistence type="predicted"/>
<keyword evidence="2" id="KW-1185">Reference proteome</keyword>
<dbReference type="Proteomes" id="UP000595140">
    <property type="component" value="Unassembled WGS sequence"/>
</dbReference>
<protein>
    <submittedName>
        <fullName evidence="1">Uncharacterized protein</fullName>
    </submittedName>
</protein>
<evidence type="ECO:0000313" key="2">
    <source>
        <dbReference type="Proteomes" id="UP000595140"/>
    </source>
</evidence>
<dbReference type="EMBL" id="OOIL02000450">
    <property type="protein sequence ID" value="VFQ65312.1"/>
    <property type="molecule type" value="Genomic_DNA"/>
</dbReference>
<sequence>MVRRKEQDTSDMMRPPWLRCRGLGKMVGEMSGGVAGGNGRAGGNIWDYVMEELAATIGTGSGLRNLLSFSTISALRV</sequence>